<evidence type="ECO:0000256" key="5">
    <source>
        <dbReference type="ARBA" id="ARBA00022824"/>
    </source>
</evidence>
<dbReference type="Proteomes" id="UP000504606">
    <property type="component" value="Unplaced"/>
</dbReference>
<evidence type="ECO:0000256" key="11">
    <source>
        <dbReference type="SAM" id="Phobius"/>
    </source>
</evidence>
<sequence>MTLYHFGNCVALVYVPYYLTYKFSGLGEYGAFWKCFQAGCIYVFTQLAKMLILATFFPTSDAPGIVGLDYVTEFLKATVDLLDLAGMYLVLSGIPGKGHAKIVTAGVGWGGAELLLTRGLLLWVGARGAEFHWKYTQKCLESNINLVQHVTTAALVWMWTRHDLKKSLVPIVTMLLLAMTYKPLVMENVLEVMAFSAWSALAMKALATVLFGVITLQMYVVLAESIGMF</sequence>
<protein>
    <recommendedName>
        <fullName evidence="9">BOS complex subunit TMEM147</fullName>
    </recommendedName>
    <alternativeName>
        <fullName evidence="10">Transmembrane protein 147</fullName>
    </alternativeName>
</protein>
<gene>
    <name evidence="13" type="primary">LOC113213250</name>
</gene>
<evidence type="ECO:0000313" key="13">
    <source>
        <dbReference type="RefSeq" id="XP_026288043.1"/>
    </source>
</evidence>
<keyword evidence="5" id="KW-0256">Endoplasmic reticulum</keyword>
<dbReference type="PANTHER" id="PTHR12869:SF0">
    <property type="entry name" value="BOS COMPLEX SUBUNIT TMEM147"/>
    <property type="match status" value="1"/>
</dbReference>
<evidence type="ECO:0000256" key="4">
    <source>
        <dbReference type="ARBA" id="ARBA00022692"/>
    </source>
</evidence>
<dbReference type="GO" id="GO:0005789">
    <property type="term" value="C:endoplasmic reticulum membrane"/>
    <property type="evidence" value="ECO:0007669"/>
    <property type="project" value="UniProtKB-SubCell"/>
</dbReference>
<dbReference type="RefSeq" id="XP_026288043.1">
    <property type="nucleotide sequence ID" value="XM_026432258.2"/>
</dbReference>
<evidence type="ECO:0000256" key="6">
    <source>
        <dbReference type="ARBA" id="ARBA00022989"/>
    </source>
</evidence>
<dbReference type="Pfam" id="PF09767">
    <property type="entry name" value="DUF2053"/>
    <property type="match status" value="1"/>
</dbReference>
<comment type="subcellular location">
    <subcellularLocation>
        <location evidence="2">Cell membrane</location>
        <topology evidence="2">Multi-pass membrane protein</topology>
    </subcellularLocation>
    <subcellularLocation>
        <location evidence="1">Endoplasmic reticulum membrane</location>
        <topology evidence="1">Multi-pass membrane protein</topology>
    </subcellularLocation>
</comment>
<dbReference type="KEGG" id="foc:113213250"/>
<feature type="transmembrane region" description="Helical" evidence="11">
    <location>
        <begin position="197"/>
        <end position="222"/>
    </location>
</feature>
<dbReference type="PANTHER" id="PTHR12869">
    <property type="entry name" value="SMALL SEVEN TRANSMEMBRANE DOMAIN-CONTAINING PROTEIN"/>
    <property type="match status" value="1"/>
</dbReference>
<keyword evidence="4 11" id="KW-0812">Transmembrane</keyword>
<evidence type="ECO:0000256" key="10">
    <source>
        <dbReference type="ARBA" id="ARBA00034899"/>
    </source>
</evidence>
<keyword evidence="3" id="KW-1003">Cell membrane</keyword>
<reference evidence="13" key="1">
    <citation type="submission" date="2025-08" db="UniProtKB">
        <authorList>
            <consortium name="RefSeq"/>
        </authorList>
    </citation>
    <scope>IDENTIFICATION</scope>
    <source>
        <tissue evidence="13">Whole organism</tissue>
    </source>
</reference>
<evidence type="ECO:0000256" key="1">
    <source>
        <dbReference type="ARBA" id="ARBA00004477"/>
    </source>
</evidence>
<accession>A0A6J1T419</accession>
<evidence type="ECO:0000256" key="3">
    <source>
        <dbReference type="ARBA" id="ARBA00022475"/>
    </source>
</evidence>
<dbReference type="InterPro" id="IPR019164">
    <property type="entry name" value="TMEM147"/>
</dbReference>
<dbReference type="GO" id="GO:0005886">
    <property type="term" value="C:plasma membrane"/>
    <property type="evidence" value="ECO:0007669"/>
    <property type="project" value="UniProtKB-SubCell"/>
</dbReference>
<evidence type="ECO:0000256" key="9">
    <source>
        <dbReference type="ARBA" id="ARBA00034846"/>
    </source>
</evidence>
<dbReference type="GeneID" id="113213250"/>
<evidence type="ECO:0000256" key="7">
    <source>
        <dbReference type="ARBA" id="ARBA00023136"/>
    </source>
</evidence>
<evidence type="ECO:0000256" key="8">
    <source>
        <dbReference type="ARBA" id="ARBA00034739"/>
    </source>
</evidence>
<organism evidence="12 13">
    <name type="scientific">Frankliniella occidentalis</name>
    <name type="common">Western flower thrips</name>
    <name type="synonym">Euthrips occidentalis</name>
    <dbReference type="NCBI Taxonomy" id="133901"/>
    <lineage>
        <taxon>Eukaryota</taxon>
        <taxon>Metazoa</taxon>
        <taxon>Ecdysozoa</taxon>
        <taxon>Arthropoda</taxon>
        <taxon>Hexapoda</taxon>
        <taxon>Insecta</taxon>
        <taxon>Pterygota</taxon>
        <taxon>Neoptera</taxon>
        <taxon>Paraneoptera</taxon>
        <taxon>Thysanoptera</taxon>
        <taxon>Terebrantia</taxon>
        <taxon>Thripoidea</taxon>
        <taxon>Thripidae</taxon>
        <taxon>Frankliniella</taxon>
    </lineage>
</organism>
<dbReference type="AlphaFoldDB" id="A0A6J1T419"/>
<evidence type="ECO:0000313" key="12">
    <source>
        <dbReference type="Proteomes" id="UP000504606"/>
    </source>
</evidence>
<feature type="transmembrane region" description="Helical" evidence="11">
    <location>
        <begin position="167"/>
        <end position="185"/>
    </location>
</feature>
<keyword evidence="12" id="KW-1185">Reference proteome</keyword>
<evidence type="ECO:0000256" key="2">
    <source>
        <dbReference type="ARBA" id="ARBA00004651"/>
    </source>
</evidence>
<comment type="similarity">
    <text evidence="8">Belongs to the TMEM147 family.</text>
</comment>
<keyword evidence="7 11" id="KW-0472">Membrane</keyword>
<keyword evidence="6 11" id="KW-1133">Transmembrane helix</keyword>
<proteinExistence type="inferred from homology"/>
<name>A0A6J1T419_FRAOC</name>
<dbReference type="OrthoDB" id="9993532at2759"/>